<dbReference type="PROSITE" id="PS50853">
    <property type="entry name" value="FN3"/>
    <property type="match status" value="2"/>
</dbReference>
<dbReference type="InterPro" id="IPR036116">
    <property type="entry name" value="FN3_sf"/>
</dbReference>
<dbReference type="Gene3D" id="2.60.40.10">
    <property type="entry name" value="Immunoglobulins"/>
    <property type="match status" value="2"/>
</dbReference>
<feature type="domain" description="SLH" evidence="2">
    <location>
        <begin position="2764"/>
        <end position="2824"/>
    </location>
</feature>
<feature type="domain" description="Fibronectin type-III" evidence="1">
    <location>
        <begin position="1756"/>
        <end position="1854"/>
    </location>
</feature>
<feature type="domain" description="Fibronectin type-III" evidence="1">
    <location>
        <begin position="468"/>
        <end position="570"/>
    </location>
</feature>
<evidence type="ECO:0000313" key="4">
    <source>
        <dbReference type="Proteomes" id="UP000256977"/>
    </source>
</evidence>
<dbReference type="SUPFAM" id="SSF117281">
    <property type="entry name" value="Kelch motif"/>
    <property type="match status" value="1"/>
</dbReference>
<dbReference type="PANTHER" id="PTHR43308:SF1">
    <property type="entry name" value="OUTER MEMBRANE PROTEIN ALPHA"/>
    <property type="match status" value="1"/>
</dbReference>
<name>A0A3D9JRW1_9BACL</name>
<dbReference type="Pfam" id="PF12733">
    <property type="entry name" value="Cadherin-like"/>
    <property type="match status" value="3"/>
</dbReference>
<dbReference type="EMBL" id="QRDZ01000011">
    <property type="protein sequence ID" value="RED76778.1"/>
    <property type="molecule type" value="Genomic_DNA"/>
</dbReference>
<gene>
    <name evidence="3" type="ORF">DFP98_111162</name>
</gene>
<dbReference type="InterPro" id="IPR015915">
    <property type="entry name" value="Kelch-typ_b-propeller"/>
</dbReference>
<comment type="caution">
    <text evidence="3">The sequence shown here is derived from an EMBL/GenBank/DDBJ whole genome shotgun (WGS) entry which is preliminary data.</text>
</comment>
<dbReference type="InterPro" id="IPR025883">
    <property type="entry name" value="Cadherin-like_domain"/>
</dbReference>
<dbReference type="InterPro" id="IPR001119">
    <property type="entry name" value="SLH_dom"/>
</dbReference>
<dbReference type="Gene3D" id="2.120.10.80">
    <property type="entry name" value="Kelch-type beta propeller"/>
    <property type="match status" value="1"/>
</dbReference>
<dbReference type="Proteomes" id="UP000256977">
    <property type="component" value="Unassembled WGS sequence"/>
</dbReference>
<dbReference type="SUPFAM" id="SSF49265">
    <property type="entry name" value="Fibronectin type III"/>
    <property type="match status" value="2"/>
</dbReference>
<keyword evidence="4" id="KW-1185">Reference proteome</keyword>
<dbReference type="Pfam" id="PF00395">
    <property type="entry name" value="SLH"/>
    <property type="match status" value="3"/>
</dbReference>
<dbReference type="PROSITE" id="PS51272">
    <property type="entry name" value="SLH"/>
    <property type="match status" value="3"/>
</dbReference>
<dbReference type="CDD" id="cd00063">
    <property type="entry name" value="FN3"/>
    <property type="match status" value="1"/>
</dbReference>
<evidence type="ECO:0000313" key="3">
    <source>
        <dbReference type="EMBL" id="RED76778.1"/>
    </source>
</evidence>
<feature type="domain" description="SLH" evidence="2">
    <location>
        <begin position="2825"/>
        <end position="2888"/>
    </location>
</feature>
<dbReference type="InterPro" id="IPR051465">
    <property type="entry name" value="Cell_Envelope_Struct_Comp"/>
</dbReference>
<dbReference type="Pfam" id="PF24681">
    <property type="entry name" value="Kelch_KLHDC2_KLHL20_DRC7"/>
    <property type="match status" value="1"/>
</dbReference>
<accession>A0A3D9JRW1</accession>
<dbReference type="InterPro" id="IPR003961">
    <property type="entry name" value="FN3_dom"/>
</dbReference>
<protein>
    <submittedName>
        <fullName evidence="3">S-layer family protein</fullName>
    </submittedName>
</protein>
<dbReference type="PANTHER" id="PTHR43308">
    <property type="entry name" value="OUTER MEMBRANE PROTEIN ALPHA-RELATED"/>
    <property type="match status" value="1"/>
</dbReference>
<feature type="domain" description="SLH" evidence="2">
    <location>
        <begin position="2699"/>
        <end position="2763"/>
    </location>
</feature>
<evidence type="ECO:0000259" key="1">
    <source>
        <dbReference type="PROSITE" id="PS50853"/>
    </source>
</evidence>
<reference evidence="3 4" key="1">
    <citation type="submission" date="2018-07" db="EMBL/GenBank/DDBJ databases">
        <title>Genomic Encyclopedia of Type Strains, Phase III (KMG-III): the genomes of soil and plant-associated and newly described type strains.</title>
        <authorList>
            <person name="Whitman W."/>
        </authorList>
    </citation>
    <scope>NUCLEOTIDE SEQUENCE [LARGE SCALE GENOMIC DNA]</scope>
    <source>
        <strain evidence="3 4">CECT 7287</strain>
    </source>
</reference>
<evidence type="ECO:0000259" key="2">
    <source>
        <dbReference type="PROSITE" id="PS51272"/>
    </source>
</evidence>
<dbReference type="OrthoDB" id="9807519at2"/>
<organism evidence="3 4">
    <name type="scientific">Cohnella phaseoli</name>
    <dbReference type="NCBI Taxonomy" id="456490"/>
    <lineage>
        <taxon>Bacteria</taxon>
        <taxon>Bacillati</taxon>
        <taxon>Bacillota</taxon>
        <taxon>Bacilli</taxon>
        <taxon>Bacillales</taxon>
        <taxon>Paenibacillaceae</taxon>
        <taxon>Cohnella</taxon>
    </lineage>
</organism>
<dbReference type="InterPro" id="IPR013783">
    <property type="entry name" value="Ig-like_fold"/>
</dbReference>
<dbReference type="SMART" id="SM00060">
    <property type="entry name" value="FN3"/>
    <property type="match status" value="3"/>
</dbReference>
<proteinExistence type="predicted"/>
<sequence length="2922" mass="314777">MGRNNYENGGADLLRKHWSSGLAKLLIVALILQCFPLAYGNGNIAYAEEEDSGQVIEEIMPDLDFEPVGVSVTSSTYGVNDKLADYLWERVGEGVVIPRAREYAAMAYDEADGQVILFGGWDGGNPLNDTWTWDNSSNSWTQVNGLSISPPARSRAVMAYDSASEGLILFGGCGASTCYNDTWLWKNNKWQQLHPATSPSVRSAPQLATDGTNLVLFGGDSGLDAVNPYGDTWIWNGTNWNDVTPSDPNDSPPGAYAGQMSYNGETAVLYGGITGWTTESGHTVKGSSPYLWIWNKGSQTWSSSPGPLGLDFGRFAHSMGYDGKRVVFFSGARDYVHYQGANTSLVANLRMPSSVNPYPVTGMAYGWKDGAWESIPQYGSSNFAIIDDPTSVGGYQLWPSQTPFPLSGTSMAFDGTKLIIFGGSRDYVTIYDKPPGEGGKQDHTEVASLVNETWAFGYTVPSAPEIELVGDPKISSDPAHIDDTVSVIARIKSLGGKKITEHGIEYRNASGSEDWIVVPHPSGSQGIGSFTVTLTGLVWQNEYEIRGYAVNDIGKSYTESILFPFEDDPDLEPPEVRFDRVGASIVHVNDKKRIVAVGEDMTNLLRKPLREIHFHLRGADNTEYPLEYSIVNVRQLELTWNAELPPGKYDVVLKHDFFKKDVDKNEDYVFPEGLQLIATDFYEPRNFAAVDVPSTSSANEISALRLQAPFTETTAAPNLYTLSDTDNVVTINGTVLFKGSSLVVDKRNPAKSVISGEGRLYVNSGGVPYTLYEGSFELDSDNFTMAANGGSAVDYTGTDMPIKASKITFVQNGMKLAGSLELGFMVGNQKVSKEITIDDLQYRYGRFELVGNYALDKTFKVGPIDVSNTSFNIDSRYPLVSVKGKGKVPGTDISFDLLMKLKQGWLDEIGFSMFNKSVLASTGLQVNYLYGKADKLAGKTQVPQRLPVSGSVADVLVPQQKHPSSTYKFNLVGTDEIAVNLTPYGFDATGIEYYYWLPVKNMTLQAVVNPAIAGIKGFTKPGFLASGDINAFDTIKGKIAAYSFNKKGYDGILKATVYVPKGIPRIGGATIRDVALSVNDKQVIGMMKHNGINARVSYTFSNNTILFEVEAEPPKKSWWEKGLDFVGNLYNKIDDFFEKTAPLGDILEELIDFEPNDFSTFNLAASDDWAKSFDFARFNAVAALTTAPREMQKVYDMTPVNAIVQPQEVADRNAKARFADGQLTSVELSLAMSAQNEASGQTTTTVFRSDRAYEALIVITGDQSSASLTVSAIDGSKGESAAKTETVYDAAANLTFMRVSLHKGVWKLTAGADSEARVHELLFANRSLTLEQLAQVWRQTGERQVTSLLVEKNGLYSMQVDQAPAELIVYKPDGRPYHLEMSSSQPGWNSFKDADDNQHILLDVAETGTWLIVANTSPEAQLSRVPAQTTVEQLQQWVQDKAYPTHFELNNWSSGQAIVEIYGADEHTKLYTPTGDLYALQPNSNLNGMNMTYDSSQRKMTVWIDGVELKGQWKAVGSSFTSIMAYQLSRKFISIKPLLNEGRYSKYFDVVEKGDYMLSVSGGNADTVVLKPDGTRYELDFTAPDGNAYLQPAADRVPSAPAGGDPLEQMQVVTPYPAEDGRDMLYISLLDAPAGKWLVQNGKRAELEIQKLIPLPEVKVSVAAVADNRIRITWSTANAAPGTKVALMLTAGKEDYIGDALAEDLPGSGMTVIDIPDLALPGTYYLSAAATSESEAPAYGVAEDVVEVKSSYALAAPAQLELLSTGNGEVSLSFKSVTGQVEKYRVWVGEGAGSEPVTPFMDVEPQAGATQQAVISGLQPNVDYTVAVSAIGQSAGRIAVSPLSASLAVTMPEPQPAALTVSLDAGGGSDTVSTKTVKTYDGSDRVLFITKADQASLKVSPNQAAALTLTVDGQALGSSVQVAAGNVHAFDLNALLNVSALEEREYKLLIEAVNEQGDRSFETRSLFIDRTKPLLIASGGENDNGELISLNGAVDSTGKLLVVGQTDIGAKLEIAGVTVPLDDEGRFVYYAPIEWNAGIERLTMTIYASDDAGNTTEYPFEVLKDSAGPWESFPSDLAALTVGGATLSVPYQFEELAYQAKSESNQVRIYAVPMVASSTVTIDGQPLTAGGYVEIETSDTEKTVQIKVQPTGSEPPKTYTLKISGGSSTALLQDLTLKKQTGETIAAAPFEGTDDTYEAYVDDTVEAVVLTPSALKAGSTITINEEPMSEANSEPIVLQAGENQIKVIVKSPDGTQSRTYQVSVWRARSGNTELQQLGIQTSGAAVTPSFAADIANYKVFVPEATTTFTLLPVAHQDATVRINGQLLNGSAVSLPLEEDSLTVRIVISAQNGGTRDYTLTVLRQKGAPEAPPLLSALEASARIDGSFTPYKLSYGTKQKVSQASMSITATANDPQATVTVMGKTLQGGGSFTASLANGQNTINVRVESPDQKVSQTYSIDVTRVNSGSSTTQIVRQTKVTGGAGEWVVQIPIVRTVAPDGSITDTVKLDADKAKDIVAKAKQGKTSIARIQVSDLPDDPADERYVNLSAQALTLLSDSGLSLQIELPEGVIELRGDSLKQLSQKGTDAYFRIVPIVAASERKTVDNRVLEADLVVQAADGRAVSVIGHPVKIETNYSGFNTEVLFRLDGLKLPANKAAADKLLSELRVYIEHSDGEKKLVQGKIRYNTDGSVAGIVIEVDKFSTFTIVRIGADEGDAEAGTLAPYLSGYPDGTFRPSQSIKRAEFATILHRLGLKGTDASAAGQAAGYKDVANKHWAAEAIADMQRTGLMRGDNQGRFRPDAAVTRAEMASIVARLLPAGAGDQTSSALPSDVQGHWASAAIGKAIQAGILKGYPDGSFQPDRPLTRAETVRVLNQLLERPTPAVTSSIWPDVPSNHWAIRDIESASGTVTVSEGGSVRNGQ</sequence>